<name>A0AA85GDS4_9TREM</name>
<proteinExistence type="predicted"/>
<sequence length="503" mass="58685">MTAKEMQDEADWETTHNYIHKLLCSVNSTEEIKHSIENLFEKFLLWKSDHSIYEYFQRDYLTFMELNPSRRYCIIQFVLLLDLNYISERLLITLRNHDLNRINWSHILQLISVIITCIKGGVSTVKSIIHQLLLLLFNSNINNNNNDHIDLNYLHLLDNLFIDQNQMNHHSKSNQYDQQLLIGILLISRQLCSEDYRLTGINYKQWWIETFCNPLLLFTQNILTSRSIIFYFCNLLIELLPWEINLKFLQIQINTQPNWFNSIKKSINHRNKIDSNDSRIKSIELIQSLNENEFIMSLDLEYTNMIMNNNHYNNYIESCINRWNDYCEIAQGRLAELREHSCATKVIITDKKISDCPGAATTPGWSDVLNWLNEIAAQHTAGDLGGDIPKCKLPSEWNEANLFRPRWLRSTLIPALLNAPEIEQLSTELKFAREQLIQGIHSAGLSHLLNHTEGKTSTIKSTTKTTLSKKKKQSNGSTQKSSTSKQSNKVYNKSQFYNQANKH</sequence>
<dbReference type="AlphaFoldDB" id="A0AA85GDS4"/>
<dbReference type="WBParaSite" id="SRDH1_87760.1">
    <property type="protein sequence ID" value="SRDH1_87760.1"/>
    <property type="gene ID" value="SRDH1_87760"/>
</dbReference>
<feature type="compositionally biased region" description="Polar residues" evidence="1">
    <location>
        <begin position="490"/>
        <end position="503"/>
    </location>
</feature>
<feature type="compositionally biased region" description="Low complexity" evidence="1">
    <location>
        <begin position="474"/>
        <end position="489"/>
    </location>
</feature>
<protein>
    <submittedName>
        <fullName evidence="3">Uncharacterized protein</fullName>
    </submittedName>
</protein>
<evidence type="ECO:0000313" key="3">
    <source>
        <dbReference type="WBParaSite" id="SRDH1_87760.1"/>
    </source>
</evidence>
<evidence type="ECO:0000256" key="1">
    <source>
        <dbReference type="SAM" id="MobiDB-lite"/>
    </source>
</evidence>
<evidence type="ECO:0000313" key="2">
    <source>
        <dbReference type="Proteomes" id="UP000050792"/>
    </source>
</evidence>
<organism evidence="2 3">
    <name type="scientific">Schistosoma rodhaini</name>
    <dbReference type="NCBI Taxonomy" id="6188"/>
    <lineage>
        <taxon>Eukaryota</taxon>
        <taxon>Metazoa</taxon>
        <taxon>Spiralia</taxon>
        <taxon>Lophotrochozoa</taxon>
        <taxon>Platyhelminthes</taxon>
        <taxon>Trematoda</taxon>
        <taxon>Digenea</taxon>
        <taxon>Strigeidida</taxon>
        <taxon>Schistosomatoidea</taxon>
        <taxon>Schistosomatidae</taxon>
        <taxon>Schistosoma</taxon>
    </lineage>
</organism>
<feature type="compositionally biased region" description="Low complexity" evidence="1">
    <location>
        <begin position="455"/>
        <end position="466"/>
    </location>
</feature>
<dbReference type="Proteomes" id="UP000050792">
    <property type="component" value="Unassembled WGS sequence"/>
</dbReference>
<keyword evidence="2" id="KW-1185">Reference proteome</keyword>
<accession>A0AA85GDS4</accession>
<reference evidence="3" key="2">
    <citation type="submission" date="2023-11" db="UniProtKB">
        <authorList>
            <consortium name="WormBaseParasite"/>
        </authorList>
    </citation>
    <scope>IDENTIFICATION</scope>
</reference>
<reference evidence="2" key="1">
    <citation type="submission" date="2022-06" db="EMBL/GenBank/DDBJ databases">
        <authorList>
            <person name="Berger JAMES D."/>
            <person name="Berger JAMES D."/>
        </authorList>
    </citation>
    <scope>NUCLEOTIDE SEQUENCE [LARGE SCALE GENOMIC DNA]</scope>
</reference>
<feature type="region of interest" description="Disordered" evidence="1">
    <location>
        <begin position="455"/>
        <end position="503"/>
    </location>
</feature>